<dbReference type="EMBL" id="SNXC01000016">
    <property type="protein sequence ID" value="TDO95519.1"/>
    <property type="molecule type" value="Genomic_DNA"/>
</dbReference>
<evidence type="ECO:0000259" key="4">
    <source>
        <dbReference type="PROSITE" id="PS50887"/>
    </source>
</evidence>
<comment type="cofactor">
    <cofactor evidence="1">
        <name>Mg(2+)</name>
        <dbReference type="ChEBI" id="CHEBI:18420"/>
    </cofactor>
</comment>
<dbReference type="SUPFAM" id="SSF55785">
    <property type="entry name" value="PYP-like sensor domain (PAS domain)"/>
    <property type="match status" value="1"/>
</dbReference>
<dbReference type="EC" id="2.7.7.65" evidence="2"/>
<sequence>MSTESSELAELHWLFDMLQHIDVGLIVLDSQYQVSLWNGFMENHSGKSSTTVKGKSLFELFPDVSSDWLKKKVDTVLALKTPIYVSWEQRPYVFKFKPYRSITGTSEHMYQNVVLRPITDVRGGVSHVCVVVYDVTAVAMNKRSLVEANRRLDQMSKTDGLTDLNNRANIDRALGMIFTSYEKNKGTHSLVIADIDHFKNVNDEYGHTIGDEVLKDVAKALGGSSRRGDFVGRFGGEEFVILLPNTSKEGAYKYSEKIREAIAKRKVKTDQGDISITISLGICELSDDEKDVSAWLSRADDALYKAKSEGRNRTCVA</sequence>
<dbReference type="PANTHER" id="PTHR45138">
    <property type="entry name" value="REGULATORY COMPONENTS OF SENSORY TRANSDUCTION SYSTEM"/>
    <property type="match status" value="1"/>
</dbReference>
<dbReference type="CDD" id="cd01949">
    <property type="entry name" value="GGDEF"/>
    <property type="match status" value="1"/>
</dbReference>
<name>A0A4R6M663_9GAMM</name>
<evidence type="ECO:0000256" key="2">
    <source>
        <dbReference type="ARBA" id="ARBA00012528"/>
    </source>
</evidence>
<dbReference type="InterPro" id="IPR000014">
    <property type="entry name" value="PAS"/>
</dbReference>
<dbReference type="SUPFAM" id="SSF55073">
    <property type="entry name" value="Nucleotide cyclase"/>
    <property type="match status" value="1"/>
</dbReference>
<accession>A0A4R6M663</accession>
<dbReference type="InterPro" id="IPR043128">
    <property type="entry name" value="Rev_trsase/Diguanyl_cyclase"/>
</dbReference>
<dbReference type="GO" id="GO:0052621">
    <property type="term" value="F:diguanylate cyclase activity"/>
    <property type="evidence" value="ECO:0007669"/>
    <property type="project" value="UniProtKB-EC"/>
</dbReference>
<dbReference type="RefSeq" id="WP_133505138.1">
    <property type="nucleotide sequence ID" value="NZ_SNXC01000016.1"/>
</dbReference>
<dbReference type="Gene3D" id="3.30.450.20">
    <property type="entry name" value="PAS domain"/>
    <property type="match status" value="1"/>
</dbReference>
<dbReference type="FunFam" id="3.30.70.270:FF:000001">
    <property type="entry name" value="Diguanylate cyclase domain protein"/>
    <property type="match status" value="1"/>
</dbReference>
<dbReference type="InterPro" id="IPR000160">
    <property type="entry name" value="GGDEF_dom"/>
</dbReference>
<dbReference type="InterPro" id="IPR035965">
    <property type="entry name" value="PAS-like_dom_sf"/>
</dbReference>
<organism evidence="5 6">
    <name type="scientific">Marinomonas balearica</name>
    <dbReference type="NCBI Taxonomy" id="491947"/>
    <lineage>
        <taxon>Bacteria</taxon>
        <taxon>Pseudomonadati</taxon>
        <taxon>Pseudomonadota</taxon>
        <taxon>Gammaproteobacteria</taxon>
        <taxon>Oceanospirillales</taxon>
        <taxon>Oceanospirillaceae</taxon>
        <taxon>Marinomonas</taxon>
    </lineage>
</organism>
<protein>
    <recommendedName>
        <fullName evidence="2">diguanylate cyclase</fullName>
        <ecNumber evidence="2">2.7.7.65</ecNumber>
    </recommendedName>
</protein>
<evidence type="ECO:0000256" key="1">
    <source>
        <dbReference type="ARBA" id="ARBA00001946"/>
    </source>
</evidence>
<dbReference type="SMART" id="SM00091">
    <property type="entry name" value="PAS"/>
    <property type="match status" value="1"/>
</dbReference>
<dbReference type="AlphaFoldDB" id="A0A4R6M663"/>
<dbReference type="CDD" id="cd00130">
    <property type="entry name" value="PAS"/>
    <property type="match status" value="1"/>
</dbReference>
<dbReference type="Pfam" id="PF00990">
    <property type="entry name" value="GGDEF"/>
    <property type="match status" value="1"/>
</dbReference>
<dbReference type="OrthoDB" id="9812260at2"/>
<gene>
    <name evidence="5" type="ORF">DFP79_3448</name>
</gene>
<reference evidence="5 6" key="1">
    <citation type="submission" date="2019-03" db="EMBL/GenBank/DDBJ databases">
        <title>Genomic Encyclopedia of Type Strains, Phase III (KMG-III): the genomes of soil and plant-associated and newly described type strains.</title>
        <authorList>
            <person name="Whitman W."/>
        </authorList>
    </citation>
    <scope>NUCLEOTIDE SEQUENCE [LARGE SCALE GENOMIC DNA]</scope>
    <source>
        <strain evidence="5 6">CECT 7378</strain>
    </source>
</reference>
<dbReference type="PANTHER" id="PTHR45138:SF9">
    <property type="entry name" value="DIGUANYLATE CYCLASE DGCM-RELATED"/>
    <property type="match status" value="1"/>
</dbReference>
<comment type="caution">
    <text evidence="5">The sequence shown here is derived from an EMBL/GenBank/DDBJ whole genome shotgun (WGS) entry which is preliminary data.</text>
</comment>
<dbReference type="PROSITE" id="PS50887">
    <property type="entry name" value="GGDEF"/>
    <property type="match status" value="1"/>
</dbReference>
<dbReference type="NCBIfam" id="TIGR00229">
    <property type="entry name" value="sensory_box"/>
    <property type="match status" value="1"/>
</dbReference>
<dbReference type="Gene3D" id="3.30.70.270">
    <property type="match status" value="1"/>
</dbReference>
<evidence type="ECO:0000256" key="3">
    <source>
        <dbReference type="ARBA" id="ARBA00034247"/>
    </source>
</evidence>
<dbReference type="NCBIfam" id="TIGR00254">
    <property type="entry name" value="GGDEF"/>
    <property type="match status" value="1"/>
</dbReference>
<proteinExistence type="predicted"/>
<comment type="catalytic activity">
    <reaction evidence="3">
        <text>2 GTP = 3',3'-c-di-GMP + 2 diphosphate</text>
        <dbReference type="Rhea" id="RHEA:24898"/>
        <dbReference type="ChEBI" id="CHEBI:33019"/>
        <dbReference type="ChEBI" id="CHEBI:37565"/>
        <dbReference type="ChEBI" id="CHEBI:58805"/>
        <dbReference type="EC" id="2.7.7.65"/>
    </reaction>
</comment>
<keyword evidence="6" id="KW-1185">Reference proteome</keyword>
<dbReference type="InterPro" id="IPR029787">
    <property type="entry name" value="Nucleotide_cyclase"/>
</dbReference>
<dbReference type="SMART" id="SM00267">
    <property type="entry name" value="GGDEF"/>
    <property type="match status" value="1"/>
</dbReference>
<dbReference type="InterPro" id="IPR013656">
    <property type="entry name" value="PAS_4"/>
</dbReference>
<evidence type="ECO:0000313" key="6">
    <source>
        <dbReference type="Proteomes" id="UP000294656"/>
    </source>
</evidence>
<evidence type="ECO:0000313" key="5">
    <source>
        <dbReference type="EMBL" id="TDO95519.1"/>
    </source>
</evidence>
<dbReference type="InterPro" id="IPR050469">
    <property type="entry name" value="Diguanylate_Cyclase"/>
</dbReference>
<feature type="domain" description="GGDEF" evidence="4">
    <location>
        <begin position="186"/>
        <end position="317"/>
    </location>
</feature>
<dbReference type="Proteomes" id="UP000294656">
    <property type="component" value="Unassembled WGS sequence"/>
</dbReference>
<dbReference type="Pfam" id="PF08448">
    <property type="entry name" value="PAS_4"/>
    <property type="match status" value="1"/>
</dbReference>